<evidence type="ECO:0000259" key="1">
    <source>
        <dbReference type="Pfam" id="PF18962"/>
    </source>
</evidence>
<dbReference type="Gene3D" id="2.60.40.4070">
    <property type="match status" value="1"/>
</dbReference>
<protein>
    <recommendedName>
        <fullName evidence="1">Secretion system C-terminal sorting domain-containing protein</fullName>
    </recommendedName>
</protein>
<dbReference type="InterPro" id="IPR026444">
    <property type="entry name" value="Secre_tail"/>
</dbReference>
<dbReference type="AlphaFoldDB" id="A0A382AM30"/>
<proteinExistence type="predicted"/>
<evidence type="ECO:0000313" key="2">
    <source>
        <dbReference type="EMBL" id="SVB02590.1"/>
    </source>
</evidence>
<feature type="non-terminal residue" evidence="2">
    <location>
        <position position="1"/>
    </location>
</feature>
<feature type="domain" description="Secretion system C-terminal sorting" evidence="1">
    <location>
        <begin position="576"/>
        <end position="650"/>
    </location>
</feature>
<sequence>APSDNTTIPVIAALAATYGITIHVPENPVALGGTGQDIDGDGEVDGVISANYGYLFDPVSSDGAPFSGDEPLQFTGYFFTANFMNAVGIGTGTMGACGTAYVSGDDPTANGDLGNGCLFDCFLEGGGDPTNIPGCIESCSFLSVEECIDDASVAILTTFGCPAEVAGAVASQAYAEGNVGPCLLGGGDQLTCVLGGLVWSIGAAQVATGGAWMFPNDSDHDVDLACLADGDPSDCSGRLTMEVDNLCLPRMSTQRINARFQNTANAHGAANPVFMSTAAGWNMVGLPIVAGGYEYGDMFGIDLNGDGVADTPGATDGTLYSFDGSYNEEAAMAPGQGYWLRFDMPCCDPAIYGVPGHPMGGYDLLTQTISLSEGWNMISGISVPAGEDDVDGFDEIGVPNSVYGFNGTYYQAETIDPGQGYWIRASADGAITISIGAGEAGKKVEPVDYLKNANYLTITNGDDLTGMPLHFGTTVPENEQIRYGLPPLPPAGAFDTRFSDDMRYTEDMGTIEIMNNTESLSIDYYVVNQEKWILTFNDEAHLLEGSGVIELDGTVNSVTLRKEGAVPSSFSLKQNYPNPFNPTTQIAFELPDPQTVNITVWNLTGQQVATVHTGELNAGLHSYSFDGSQLASGAYIYRINAGPYQATKKMLLMK</sequence>
<accession>A0A382AM30</accession>
<gene>
    <name evidence="2" type="ORF">METZ01_LOCUS155444</name>
</gene>
<name>A0A382AM30_9ZZZZ</name>
<dbReference type="Pfam" id="PF18962">
    <property type="entry name" value="Por_Secre_tail"/>
    <property type="match status" value="1"/>
</dbReference>
<organism evidence="2">
    <name type="scientific">marine metagenome</name>
    <dbReference type="NCBI Taxonomy" id="408172"/>
    <lineage>
        <taxon>unclassified sequences</taxon>
        <taxon>metagenomes</taxon>
        <taxon>ecological metagenomes</taxon>
    </lineage>
</organism>
<dbReference type="NCBIfam" id="TIGR04183">
    <property type="entry name" value="Por_Secre_tail"/>
    <property type="match status" value="1"/>
</dbReference>
<reference evidence="2" key="1">
    <citation type="submission" date="2018-05" db="EMBL/GenBank/DDBJ databases">
        <authorList>
            <person name="Lanie J.A."/>
            <person name="Ng W.-L."/>
            <person name="Kazmierczak K.M."/>
            <person name="Andrzejewski T.M."/>
            <person name="Davidsen T.M."/>
            <person name="Wayne K.J."/>
            <person name="Tettelin H."/>
            <person name="Glass J.I."/>
            <person name="Rusch D."/>
            <person name="Podicherti R."/>
            <person name="Tsui H.-C.T."/>
            <person name="Winkler M.E."/>
        </authorList>
    </citation>
    <scope>NUCLEOTIDE SEQUENCE</scope>
</reference>
<dbReference type="EMBL" id="UINC01025978">
    <property type="protein sequence ID" value="SVB02590.1"/>
    <property type="molecule type" value="Genomic_DNA"/>
</dbReference>